<reference evidence="9" key="1">
    <citation type="submission" date="2025-08" db="UniProtKB">
        <authorList>
            <consortium name="RefSeq"/>
        </authorList>
    </citation>
    <scope>IDENTIFICATION</scope>
</reference>
<dbReference type="Gene3D" id="1.20.5.430">
    <property type="match status" value="1"/>
</dbReference>
<comment type="similarity">
    <text evidence="2">Belongs to the HSBP1 family.</text>
</comment>
<gene>
    <name evidence="9" type="primary">LOC100908847</name>
</gene>
<evidence type="ECO:0000256" key="6">
    <source>
        <dbReference type="ARBA" id="ARBA00039223"/>
    </source>
</evidence>
<keyword evidence="9" id="KW-0346">Stress response</keyword>
<dbReference type="Proteomes" id="UP000694867">
    <property type="component" value="Unplaced"/>
</dbReference>
<dbReference type="GeneID" id="100908847"/>
<feature type="region of interest" description="Disordered" evidence="7">
    <location>
        <begin position="1"/>
        <end position="35"/>
    </location>
</feature>
<feature type="compositionally biased region" description="Basic and acidic residues" evidence="7">
    <location>
        <begin position="110"/>
        <end position="120"/>
    </location>
</feature>
<evidence type="ECO:0000256" key="2">
    <source>
        <dbReference type="ARBA" id="ARBA00006349"/>
    </source>
</evidence>
<feature type="region of interest" description="Disordered" evidence="7">
    <location>
        <begin position="77"/>
        <end position="120"/>
    </location>
</feature>
<dbReference type="GO" id="GO:0005829">
    <property type="term" value="C:cytosol"/>
    <property type="evidence" value="ECO:0007669"/>
    <property type="project" value="TreeGrafter"/>
</dbReference>
<proteinExistence type="inferred from homology"/>
<name>A0AAJ7L775_9ACAR</name>
<dbReference type="GO" id="GO:0003714">
    <property type="term" value="F:transcription corepressor activity"/>
    <property type="evidence" value="ECO:0007669"/>
    <property type="project" value="InterPro"/>
</dbReference>
<evidence type="ECO:0000256" key="1">
    <source>
        <dbReference type="ARBA" id="ARBA00004123"/>
    </source>
</evidence>
<keyword evidence="3" id="KW-0539">Nucleus</keyword>
<dbReference type="InterPro" id="IPR009643">
    <property type="entry name" value="HS1-bd"/>
</dbReference>
<keyword evidence="8" id="KW-1185">Reference proteome</keyword>
<organism evidence="8 9">
    <name type="scientific">Galendromus occidentalis</name>
    <name type="common">western predatory mite</name>
    <dbReference type="NCBI Taxonomy" id="34638"/>
    <lineage>
        <taxon>Eukaryota</taxon>
        <taxon>Metazoa</taxon>
        <taxon>Ecdysozoa</taxon>
        <taxon>Arthropoda</taxon>
        <taxon>Chelicerata</taxon>
        <taxon>Arachnida</taxon>
        <taxon>Acari</taxon>
        <taxon>Parasitiformes</taxon>
        <taxon>Mesostigmata</taxon>
        <taxon>Gamasina</taxon>
        <taxon>Phytoseioidea</taxon>
        <taxon>Phytoseiidae</taxon>
        <taxon>Typhlodrominae</taxon>
        <taxon>Galendromus</taxon>
    </lineage>
</organism>
<feature type="compositionally biased region" description="Basic and acidic residues" evidence="7">
    <location>
        <begin position="8"/>
        <end position="20"/>
    </location>
</feature>
<sequence>MADQQQQELRKSVTLEKKDTSPSNQSQNGPIEPGDLEALTQYVQELMQQMQDKFANMSEQILSRIDDMSHRIEDIERNVTDISAQTGLDSSSTPTNATATQSAPPQGKENIPETTKEEKQ</sequence>
<feature type="compositionally biased region" description="Polar residues" evidence="7">
    <location>
        <begin position="80"/>
        <end position="104"/>
    </location>
</feature>
<evidence type="ECO:0000313" key="8">
    <source>
        <dbReference type="Proteomes" id="UP000694867"/>
    </source>
</evidence>
<dbReference type="RefSeq" id="XP_018496316.1">
    <property type="nucleotide sequence ID" value="XM_018640800.1"/>
</dbReference>
<dbReference type="FunFam" id="1.20.5.430:FF:000002">
    <property type="entry name" value="Heat shock factor-binding protein 1"/>
    <property type="match status" value="1"/>
</dbReference>
<evidence type="ECO:0000256" key="5">
    <source>
        <dbReference type="ARBA" id="ARBA00038772"/>
    </source>
</evidence>
<evidence type="ECO:0000256" key="7">
    <source>
        <dbReference type="SAM" id="MobiDB-lite"/>
    </source>
</evidence>
<accession>A0AAJ7L775</accession>
<evidence type="ECO:0000256" key="3">
    <source>
        <dbReference type="ARBA" id="ARBA00023242"/>
    </source>
</evidence>
<protein>
    <recommendedName>
        <fullName evidence="6">Heat shock factor-binding protein 1</fullName>
    </recommendedName>
</protein>
<dbReference type="PANTHER" id="PTHR19424">
    <property type="entry name" value="HEAT SHOCK FACTOR BINDING PROTEIN 1"/>
    <property type="match status" value="1"/>
</dbReference>
<dbReference type="PANTHER" id="PTHR19424:SF0">
    <property type="entry name" value="HEAT SHOCK FACTOR BINDING PROTEIN 1"/>
    <property type="match status" value="1"/>
</dbReference>
<evidence type="ECO:0000256" key="4">
    <source>
        <dbReference type="ARBA" id="ARBA00037689"/>
    </source>
</evidence>
<dbReference type="KEGG" id="goe:100908847"/>
<comment type="subcellular location">
    <subcellularLocation>
        <location evidence="1">Nucleus</location>
    </subcellularLocation>
</comment>
<comment type="subunit">
    <text evidence="5">Homohexamer. Associates with heptad repeats of HSF1 trimers and probably also HSF1 monomers, and with HSP70. Association with HSF1 trimers and HSP70 coincides with attenuation of heat shock response and the conversion of HSF1 trimer to monomer.</text>
</comment>
<dbReference type="GO" id="GO:0070370">
    <property type="term" value="P:cellular heat acclimation"/>
    <property type="evidence" value="ECO:0007669"/>
    <property type="project" value="TreeGrafter"/>
</dbReference>
<dbReference type="Pfam" id="PF06825">
    <property type="entry name" value="HSBP1"/>
    <property type="match status" value="1"/>
</dbReference>
<dbReference type="GO" id="GO:0005634">
    <property type="term" value="C:nucleus"/>
    <property type="evidence" value="ECO:0007669"/>
    <property type="project" value="UniProtKB-SubCell"/>
</dbReference>
<dbReference type="AlphaFoldDB" id="A0AAJ7L775"/>
<evidence type="ECO:0000313" key="9">
    <source>
        <dbReference type="RefSeq" id="XP_018496316.1"/>
    </source>
</evidence>
<comment type="function">
    <text evidence="4">Negative regulator of the heat shock response. Negatively affects HSF1 DNA-binding activity. May have a role in the suppression of the activation of the stress response during the aging process.</text>
</comment>